<evidence type="ECO:0000313" key="2">
    <source>
        <dbReference type="EMBL" id="SOE51286.1"/>
    </source>
</evidence>
<evidence type="ECO:0000313" key="3">
    <source>
        <dbReference type="Proteomes" id="UP000078558"/>
    </source>
</evidence>
<reference evidence="2 3" key="2">
    <citation type="submission" date="2017-08" db="EMBL/GenBank/DDBJ databases">
        <authorList>
            <person name="de Groot N.N."/>
        </authorList>
    </citation>
    <scope>NUCLEOTIDE SEQUENCE [LARGE SCALE GENOMIC DNA]</scope>
    <source>
        <strain evidence="2">Orrdi1</strain>
    </source>
</reference>
<gene>
    <name evidence="1" type="ORF">ODI_03031</name>
    <name evidence="2" type="ORF">ODI_R3328</name>
</gene>
<dbReference type="Proteomes" id="UP000078558">
    <property type="component" value="Chromosome I"/>
</dbReference>
<keyword evidence="3" id="KW-1185">Reference proteome</keyword>
<name>A0A1C3K486_9BURK</name>
<dbReference type="KEGG" id="odi:ODI_R3328"/>
<dbReference type="EMBL" id="FLRC01000029">
    <property type="protein sequence ID" value="SBT26215.1"/>
    <property type="molecule type" value="Genomic_DNA"/>
</dbReference>
<dbReference type="STRING" id="1851544.ODI_03031"/>
<dbReference type="AlphaFoldDB" id="A0A1C3K486"/>
<proteinExistence type="predicted"/>
<dbReference type="EMBL" id="LT907988">
    <property type="protein sequence ID" value="SOE51286.1"/>
    <property type="molecule type" value="Genomic_DNA"/>
</dbReference>
<sequence>MGLAIVEERASCRQPRMVLVLMHIGYEAPGRQARQFWTRLLALRAESCPVAGYDPSQAAGHAQACPLLAVFFRSCPCPCMP</sequence>
<evidence type="ECO:0000313" key="1">
    <source>
        <dbReference type="EMBL" id="SBT26215.1"/>
    </source>
</evidence>
<organism evidence="1 3">
    <name type="scientific">Orrella dioscoreae</name>
    <dbReference type="NCBI Taxonomy" id="1851544"/>
    <lineage>
        <taxon>Bacteria</taxon>
        <taxon>Pseudomonadati</taxon>
        <taxon>Pseudomonadota</taxon>
        <taxon>Betaproteobacteria</taxon>
        <taxon>Burkholderiales</taxon>
        <taxon>Alcaligenaceae</taxon>
        <taxon>Orrella</taxon>
    </lineage>
</organism>
<reference evidence="1 3" key="1">
    <citation type="submission" date="2016-06" db="EMBL/GenBank/DDBJ databases">
        <authorList>
            <person name="Kjaerup R.B."/>
            <person name="Dalgaard T.S."/>
            <person name="Juul-Madsen H.R."/>
        </authorList>
    </citation>
    <scope>NUCLEOTIDE SEQUENCE [LARGE SCALE GENOMIC DNA]</scope>
    <source>
        <strain evidence="1">Orrdi1</strain>
    </source>
</reference>
<accession>A0A1C3K486</accession>
<protein>
    <submittedName>
        <fullName evidence="1">Uncharacterized protein</fullName>
    </submittedName>
</protein>